<dbReference type="Pfam" id="PF01966">
    <property type="entry name" value="HD"/>
    <property type="match status" value="1"/>
</dbReference>
<dbReference type="AlphaFoldDB" id="Q72A56"/>
<dbReference type="InterPro" id="IPR003607">
    <property type="entry name" value="HD/PDEase_dom"/>
</dbReference>
<dbReference type="eggNOG" id="COG3481">
    <property type="taxonomic scope" value="Bacteria"/>
</dbReference>
<dbReference type="STRING" id="882.DVU_2141"/>
<reference evidence="4 5" key="1">
    <citation type="journal article" date="2004" name="Nat. Biotechnol.">
        <title>The genome sequence of the anaerobic, sulfate-reducing bacterium Desulfovibrio vulgaris Hildenborough.</title>
        <authorList>
            <person name="Heidelberg J.F."/>
            <person name="Seshadri R."/>
            <person name="Haveman S.A."/>
            <person name="Hemme C.L."/>
            <person name="Paulsen I.T."/>
            <person name="Kolonay J.F."/>
            <person name="Eisen J.A."/>
            <person name="Ward N."/>
            <person name="Methe B."/>
            <person name="Brinkac L.M."/>
            <person name="Daugherty S.C."/>
            <person name="Deboy R.T."/>
            <person name="Dodson R.J."/>
            <person name="Durkin A.S."/>
            <person name="Madupu R."/>
            <person name="Nelson W.C."/>
            <person name="Sullivan S.A."/>
            <person name="Fouts D."/>
            <person name="Haft D.H."/>
            <person name="Selengut J."/>
            <person name="Peterson J.D."/>
            <person name="Davidsen T.M."/>
            <person name="Zafar N."/>
            <person name="Zhou L."/>
            <person name="Radune D."/>
            <person name="Dimitrov G."/>
            <person name="Hance M."/>
            <person name="Tran K."/>
            <person name="Khouri H."/>
            <person name="Gill J."/>
            <person name="Utterback T.R."/>
            <person name="Feldblyum T.V."/>
            <person name="Wall J.D."/>
            <person name="Voordouw G."/>
            <person name="Fraser C.M."/>
        </authorList>
    </citation>
    <scope>NUCLEOTIDE SEQUENCE [LARGE SCALE GENOMIC DNA]</scope>
    <source>
        <strain evidence="5">ATCC 29579 / DSM 644 / NCIMB 8303 / VKM B-1760 / Hildenborough</strain>
    </source>
</reference>
<dbReference type="RefSeq" id="WP_010939418.1">
    <property type="nucleotide sequence ID" value="NC_002937.3"/>
</dbReference>
<dbReference type="CDD" id="cd00077">
    <property type="entry name" value="HDc"/>
    <property type="match status" value="1"/>
</dbReference>
<organism evidence="4 5">
    <name type="scientific">Nitratidesulfovibrio vulgaris (strain ATCC 29579 / DSM 644 / CCUG 34227 / NCIMB 8303 / VKM B-1760 / Hildenborough)</name>
    <name type="common">Desulfovibrio vulgaris</name>
    <dbReference type="NCBI Taxonomy" id="882"/>
    <lineage>
        <taxon>Bacteria</taxon>
        <taxon>Pseudomonadati</taxon>
        <taxon>Thermodesulfobacteriota</taxon>
        <taxon>Desulfovibrionia</taxon>
        <taxon>Desulfovibrionales</taxon>
        <taxon>Desulfovibrionaceae</taxon>
        <taxon>Nitratidesulfovibrio</taxon>
    </lineage>
</organism>
<feature type="region of interest" description="Disordered" evidence="2">
    <location>
        <begin position="322"/>
        <end position="345"/>
    </location>
</feature>
<keyword evidence="5" id="KW-1185">Reference proteome</keyword>
<dbReference type="PANTHER" id="PTHR37294:SF1">
    <property type="entry name" value="3'-5' EXORIBONUCLEASE YHAM"/>
    <property type="match status" value="1"/>
</dbReference>
<dbReference type="PROSITE" id="PS51831">
    <property type="entry name" value="HD"/>
    <property type="match status" value="1"/>
</dbReference>
<evidence type="ECO:0000256" key="2">
    <source>
        <dbReference type="SAM" id="MobiDB-lite"/>
    </source>
</evidence>
<dbReference type="DNASU" id="2794220"/>
<feature type="domain" description="HD" evidence="3">
    <location>
        <begin position="166"/>
        <end position="285"/>
    </location>
</feature>
<dbReference type="SMART" id="SM00471">
    <property type="entry name" value="HDc"/>
    <property type="match status" value="1"/>
</dbReference>
<evidence type="ECO:0000313" key="5">
    <source>
        <dbReference type="Proteomes" id="UP000002194"/>
    </source>
</evidence>
<dbReference type="CDD" id="cd04492">
    <property type="entry name" value="YhaM_OBF_like"/>
    <property type="match status" value="1"/>
</dbReference>
<keyword evidence="1" id="KW-0378">Hydrolase</keyword>
<dbReference type="Gene3D" id="1.10.3210.10">
    <property type="entry name" value="Hypothetical protein af1432"/>
    <property type="match status" value="1"/>
</dbReference>
<dbReference type="GO" id="GO:0031125">
    <property type="term" value="P:rRNA 3'-end processing"/>
    <property type="evidence" value="ECO:0007669"/>
    <property type="project" value="TreeGrafter"/>
</dbReference>
<dbReference type="PANTHER" id="PTHR37294">
    <property type="entry name" value="3'-5' EXORIBONUCLEASE YHAM"/>
    <property type="match status" value="1"/>
</dbReference>
<dbReference type="GO" id="GO:0003676">
    <property type="term" value="F:nucleic acid binding"/>
    <property type="evidence" value="ECO:0007669"/>
    <property type="project" value="InterPro"/>
</dbReference>
<name>Q72A56_NITV2</name>
<dbReference type="SMR" id="Q72A56"/>
<dbReference type="OrthoDB" id="9778453at2"/>
<dbReference type="InterPro" id="IPR006674">
    <property type="entry name" value="HD_domain"/>
</dbReference>
<dbReference type="HOGENOM" id="CLU_056349_2_0_7"/>
<dbReference type="Gene3D" id="2.40.50.140">
    <property type="entry name" value="Nucleic acid-binding proteins"/>
    <property type="match status" value="1"/>
</dbReference>
<dbReference type="InterPro" id="IPR050798">
    <property type="entry name" value="YhaM_exoribonuc/phosphodiest"/>
</dbReference>
<dbReference type="NCBIfam" id="TIGR00277">
    <property type="entry name" value="HDIG"/>
    <property type="match status" value="1"/>
</dbReference>
<dbReference type="SUPFAM" id="SSF109604">
    <property type="entry name" value="HD-domain/PDEase-like"/>
    <property type="match status" value="1"/>
</dbReference>
<evidence type="ECO:0000313" key="4">
    <source>
        <dbReference type="EMBL" id="AAS96614.1"/>
    </source>
</evidence>
<dbReference type="PaxDb" id="882-DVU_2141"/>
<dbReference type="InterPro" id="IPR006675">
    <property type="entry name" value="HDIG_dom"/>
</dbReference>
<dbReference type="GO" id="GO:0016787">
    <property type="term" value="F:hydrolase activity"/>
    <property type="evidence" value="ECO:0007669"/>
    <property type="project" value="UniProtKB-KW"/>
</dbReference>
<dbReference type="InterPro" id="IPR012340">
    <property type="entry name" value="NA-bd_OB-fold"/>
</dbReference>
<dbReference type="Pfam" id="PF01336">
    <property type="entry name" value="tRNA_anti-codon"/>
    <property type="match status" value="1"/>
</dbReference>
<dbReference type="InterPro" id="IPR004365">
    <property type="entry name" value="NA-bd_OB_tRNA"/>
</dbReference>
<gene>
    <name evidence="4" type="ordered locus">DVU_2141</name>
</gene>
<proteinExistence type="predicted"/>
<dbReference type="KEGG" id="dvu:DVU_2141"/>
<dbReference type="PATRIC" id="fig|882.5.peg.1952"/>
<dbReference type="Proteomes" id="UP000002194">
    <property type="component" value="Chromosome"/>
</dbReference>
<dbReference type="EnsemblBacteria" id="AAS96614">
    <property type="protein sequence ID" value="AAS96614"/>
    <property type="gene ID" value="DVU_2141"/>
</dbReference>
<evidence type="ECO:0000256" key="1">
    <source>
        <dbReference type="ARBA" id="ARBA00022801"/>
    </source>
</evidence>
<sequence length="345" mass="38806">MEKRQSIKDIEANGDVRGLFLLGAATLNQARNGPFWRLELRDATGTMEAKIWSPQSQAYPDLAPGQIVDLEGRSGTYRDRVEVTVERLRTLGEAEQASLDISQFLPASERPAAEMLEELERLCREVFTHAPWRKFVLGVLRDDDVRPRLLVAPAAKAVHHAFVGGLVEHILSVTRLCLHLAEHYPELDRQALVAGAIFHDIGKVWELTGGLANDYSDEGRLLGHIHIGLERIEPHLRKSGLEPELVMHFKHLILSHHGELEYGSPKRPKTAEAMVLHYADNIDAKMAQMRGLFANMGEGETGWSPYQNTLQRFLYRPARTPEPVATTRRRRGTPEVEQCSLLSKA</sequence>
<dbReference type="EMBL" id="AE017285">
    <property type="protein sequence ID" value="AAS96614.1"/>
    <property type="molecule type" value="Genomic_DNA"/>
</dbReference>
<dbReference type="PhylomeDB" id="Q72A56"/>
<protein>
    <submittedName>
        <fullName evidence="4">Nucleic acid-binding protein, putative</fullName>
    </submittedName>
</protein>
<evidence type="ECO:0000259" key="3">
    <source>
        <dbReference type="PROSITE" id="PS51831"/>
    </source>
</evidence>
<accession>Q72A56</accession>